<dbReference type="AlphaFoldDB" id="A0A4S8ISP9"/>
<name>A0A4S8ISP9_MUSBA</name>
<evidence type="ECO:0000313" key="3">
    <source>
        <dbReference type="Proteomes" id="UP000317650"/>
    </source>
</evidence>
<reference evidence="2 3" key="1">
    <citation type="journal article" date="2019" name="Nat. Plants">
        <title>Genome sequencing of Musa balbisiana reveals subgenome evolution and function divergence in polyploid bananas.</title>
        <authorList>
            <person name="Yao X."/>
        </authorList>
    </citation>
    <scope>NUCLEOTIDE SEQUENCE [LARGE SCALE GENOMIC DNA]</scope>
    <source>
        <strain evidence="3">cv. DH-PKW</strain>
        <tissue evidence="2">Leaves</tissue>
    </source>
</reference>
<dbReference type="EMBL" id="PYDT01000009">
    <property type="protein sequence ID" value="THU50762.1"/>
    <property type="molecule type" value="Genomic_DNA"/>
</dbReference>
<dbReference type="PROSITE" id="PS51257">
    <property type="entry name" value="PROKAR_LIPOPROTEIN"/>
    <property type="match status" value="1"/>
</dbReference>
<dbReference type="Proteomes" id="UP000317650">
    <property type="component" value="Chromosome 6"/>
</dbReference>
<protein>
    <submittedName>
        <fullName evidence="2">Uncharacterized protein</fullName>
    </submittedName>
</protein>
<organism evidence="2 3">
    <name type="scientific">Musa balbisiana</name>
    <name type="common">Banana</name>
    <dbReference type="NCBI Taxonomy" id="52838"/>
    <lineage>
        <taxon>Eukaryota</taxon>
        <taxon>Viridiplantae</taxon>
        <taxon>Streptophyta</taxon>
        <taxon>Embryophyta</taxon>
        <taxon>Tracheophyta</taxon>
        <taxon>Spermatophyta</taxon>
        <taxon>Magnoliopsida</taxon>
        <taxon>Liliopsida</taxon>
        <taxon>Zingiberales</taxon>
        <taxon>Musaceae</taxon>
        <taxon>Musa</taxon>
    </lineage>
</organism>
<feature type="region of interest" description="Disordered" evidence="1">
    <location>
        <begin position="92"/>
        <end position="115"/>
    </location>
</feature>
<feature type="compositionally biased region" description="Basic and acidic residues" evidence="1">
    <location>
        <begin position="26"/>
        <end position="39"/>
    </location>
</feature>
<accession>A0A4S8ISP9</accession>
<comment type="caution">
    <text evidence="2">The sequence shown here is derived from an EMBL/GenBank/DDBJ whole genome shotgun (WGS) entry which is preliminary data.</text>
</comment>
<feature type="region of interest" description="Disordered" evidence="1">
    <location>
        <begin position="1"/>
        <end position="49"/>
    </location>
</feature>
<proteinExistence type="predicted"/>
<keyword evidence="3" id="KW-1185">Reference proteome</keyword>
<evidence type="ECO:0000256" key="1">
    <source>
        <dbReference type="SAM" id="MobiDB-lite"/>
    </source>
</evidence>
<evidence type="ECO:0000313" key="2">
    <source>
        <dbReference type="EMBL" id="THU50762.1"/>
    </source>
</evidence>
<gene>
    <name evidence="2" type="ORF">C4D60_Mb06t23740</name>
</gene>
<sequence length="115" mass="12146">MVNLRSVYGGQASSASSSCPPTEPRIGSKDALVEVEAGRPRKKSGGAAIESIDRARRILGRGEAGPSREVAGKVRWEPSICELCRLPAGTKDKPYQARAMGDLPEGEASDPLVAR</sequence>
<feature type="compositionally biased region" description="Polar residues" evidence="1">
    <location>
        <begin position="11"/>
        <end position="20"/>
    </location>
</feature>